<dbReference type="VEuPathDB" id="MicrosporidiaDB:M153_18240001"/>
<dbReference type="OrthoDB" id="2188462at2759"/>
<sequence>PRIRKYLPITRLFLHILCTCLCFFGEPFFKFFDIQNNNLKIFLAVISYFLTFSYIGSLFILKNQVIILILLILSQISTISIFFVYNSFFGLLFFLLTCFSFDYFLIWLRRKKSVTIENTTDLCVYMRRNIVVDRTVVLHMGEFVQLINSEDFFTQNNSTENAVPENYQNSTIKVRKFNGEEFDVHRDDIVRNVEEVVGHFD</sequence>
<organism evidence="2 3">
    <name type="scientific">Pseudoloma neurophilia</name>
    <dbReference type="NCBI Taxonomy" id="146866"/>
    <lineage>
        <taxon>Eukaryota</taxon>
        <taxon>Fungi</taxon>
        <taxon>Fungi incertae sedis</taxon>
        <taxon>Microsporidia</taxon>
        <taxon>Pseudoloma</taxon>
    </lineage>
</organism>
<feature type="non-terminal residue" evidence="2">
    <location>
        <position position="1"/>
    </location>
</feature>
<reference evidence="2 3" key="1">
    <citation type="submission" date="2015-07" db="EMBL/GenBank/DDBJ databases">
        <title>The genome of Pseudoloma neurophilia, a relevant intracellular parasite of the zebrafish.</title>
        <authorList>
            <person name="Ndikumana S."/>
            <person name="Pelin A."/>
            <person name="Sanders J."/>
            <person name="Corradi N."/>
        </authorList>
    </citation>
    <scope>NUCLEOTIDE SEQUENCE [LARGE SCALE GENOMIC DNA]</scope>
    <source>
        <strain evidence="2 3">MK1</strain>
    </source>
</reference>
<evidence type="ECO:0000313" key="2">
    <source>
        <dbReference type="EMBL" id="KRH92980.1"/>
    </source>
</evidence>
<feature type="transmembrane region" description="Helical" evidence="1">
    <location>
        <begin position="12"/>
        <end position="29"/>
    </location>
</feature>
<keyword evidence="1" id="KW-0472">Membrane</keyword>
<evidence type="ECO:0000313" key="3">
    <source>
        <dbReference type="Proteomes" id="UP000051530"/>
    </source>
</evidence>
<gene>
    <name evidence="2" type="ORF">M153_18240001</name>
</gene>
<dbReference type="Proteomes" id="UP000051530">
    <property type="component" value="Unassembled WGS sequence"/>
</dbReference>
<feature type="transmembrane region" description="Helical" evidence="1">
    <location>
        <begin position="41"/>
        <end position="61"/>
    </location>
</feature>
<keyword evidence="1" id="KW-1133">Transmembrane helix</keyword>
<comment type="caution">
    <text evidence="2">The sequence shown here is derived from an EMBL/GenBank/DDBJ whole genome shotgun (WGS) entry which is preliminary data.</text>
</comment>
<protein>
    <submittedName>
        <fullName evidence="2">Uncharacterized protein</fullName>
    </submittedName>
</protein>
<feature type="transmembrane region" description="Helical" evidence="1">
    <location>
        <begin position="91"/>
        <end position="108"/>
    </location>
</feature>
<feature type="transmembrane region" description="Helical" evidence="1">
    <location>
        <begin position="66"/>
        <end position="85"/>
    </location>
</feature>
<name>A0A0R0M0U5_9MICR</name>
<proteinExistence type="predicted"/>
<keyword evidence="3" id="KW-1185">Reference proteome</keyword>
<dbReference type="EMBL" id="LGUB01000549">
    <property type="protein sequence ID" value="KRH92980.1"/>
    <property type="molecule type" value="Genomic_DNA"/>
</dbReference>
<keyword evidence="1" id="KW-0812">Transmembrane</keyword>
<dbReference type="AlphaFoldDB" id="A0A0R0M0U5"/>
<accession>A0A0R0M0U5</accession>
<evidence type="ECO:0000256" key="1">
    <source>
        <dbReference type="SAM" id="Phobius"/>
    </source>
</evidence>